<reference evidence="2 3" key="1">
    <citation type="submission" date="2018-01" db="EMBL/GenBank/DDBJ databases">
        <title>The draft genome sequence of Cohaesibacter sp. H1304.</title>
        <authorList>
            <person name="Wang N.-N."/>
            <person name="Du Z.-J."/>
        </authorList>
    </citation>
    <scope>NUCLEOTIDE SEQUENCE [LARGE SCALE GENOMIC DNA]</scope>
    <source>
        <strain evidence="2 3">H1304</strain>
    </source>
</reference>
<evidence type="ECO:0000256" key="1">
    <source>
        <dbReference type="SAM" id="MobiDB-lite"/>
    </source>
</evidence>
<dbReference type="OrthoDB" id="9806592at2"/>
<proteinExistence type="predicted"/>
<evidence type="ECO:0008006" key="4">
    <source>
        <dbReference type="Google" id="ProtNLM"/>
    </source>
</evidence>
<dbReference type="Pfam" id="PF25209">
    <property type="entry name" value="Phage_capsid_4"/>
    <property type="match status" value="1"/>
</dbReference>
<dbReference type="EMBL" id="PKUQ01000001">
    <property type="protein sequence ID" value="PLW79076.1"/>
    <property type="molecule type" value="Genomic_DNA"/>
</dbReference>
<evidence type="ECO:0000313" key="3">
    <source>
        <dbReference type="Proteomes" id="UP000234881"/>
    </source>
</evidence>
<dbReference type="NCBIfam" id="NF045541">
    <property type="entry name" value="scaf_prot_MCP2"/>
    <property type="match status" value="1"/>
</dbReference>
<name>A0A2N5XX41_9HYPH</name>
<protein>
    <recommendedName>
        <fullName evidence="4">Bacteriophage Mu GpT domain-containing protein</fullName>
    </recommendedName>
</protein>
<dbReference type="RefSeq" id="WP_101532158.1">
    <property type="nucleotide sequence ID" value="NZ_PKUQ01000001.1"/>
</dbReference>
<feature type="compositionally biased region" description="Basic and acidic residues" evidence="1">
    <location>
        <begin position="196"/>
        <end position="205"/>
    </location>
</feature>
<feature type="compositionally biased region" description="Low complexity" evidence="1">
    <location>
        <begin position="232"/>
        <end position="247"/>
    </location>
</feature>
<gene>
    <name evidence="2" type="ORF">C0081_02260</name>
</gene>
<accession>A0A2N5XX41</accession>
<feature type="region of interest" description="Disordered" evidence="1">
    <location>
        <begin position="179"/>
        <end position="247"/>
    </location>
</feature>
<sequence length="679" mass="73869">MPKKKTFDLPLQSRGAADDACLIIRSDSLNADDRTVEIVFTTGAQVTRRGYMPDGEYGRWIEELEVSEKAIDLSRLNAGAPLLKSHMAYDLTSQLGAVVEGSARIEGDQGIASVRFSERDDVEPHWRDVQTKILSKISVGYSIQEYEAIREEGQLPVFRATRWTPMEVSFVLIPADNAAQTRSDQERTSPCVIFNSKEEEADMPRKTQTNQGQGTAPDTRANPDGAPAVIEPQAPAAPTGQQAAQPDADAIRREALAYAKEVRSLCAQHGLNERADAFIEQDVSIDVVRSAILEHLAEKSAAVEITGQRTEQGFSNDDPAVIHERMAKAIAGRCVQIKNEASEIDADPHGWQKYRGLSMLGMMVELGAKGVSFRDLGSVAGKQRILRAATSMSDFPILLGEAGNRVLAAAYQAHPGTFRMLGAQRNMKDFRDTSLISFGDVPELKPKKENGEYESFSLSEGKEAMKLGTYGLEFAMSEEMIINDDLGAFTDFERTMAERAARFENKLFWTAVFTAKMADGKVMFHADHKNKATTGAAPSSDTLGKGITAIRTQANKDGESIGVSPAYIVSGSALSDTIERLLLPVNLVDNSTTVVTPTQRSIKPVYEPMFDSLAAKGWSLFADPAVMAAMAFGWLDGQEGPQSFSNQSWSADGVKIRVKDHFAAAPLDAKGAYHNAGAS</sequence>
<evidence type="ECO:0000313" key="2">
    <source>
        <dbReference type="EMBL" id="PLW79076.1"/>
    </source>
</evidence>
<dbReference type="Proteomes" id="UP000234881">
    <property type="component" value="Unassembled WGS sequence"/>
</dbReference>
<feature type="compositionally biased region" description="Polar residues" evidence="1">
    <location>
        <begin position="206"/>
        <end position="216"/>
    </location>
</feature>
<organism evidence="2 3">
    <name type="scientific">Cohaesibacter celericrescens</name>
    <dbReference type="NCBI Taxonomy" id="2067669"/>
    <lineage>
        <taxon>Bacteria</taxon>
        <taxon>Pseudomonadati</taxon>
        <taxon>Pseudomonadota</taxon>
        <taxon>Alphaproteobacteria</taxon>
        <taxon>Hyphomicrobiales</taxon>
        <taxon>Cohaesibacteraceae</taxon>
    </lineage>
</organism>
<comment type="caution">
    <text evidence="2">The sequence shown here is derived from an EMBL/GenBank/DDBJ whole genome shotgun (WGS) entry which is preliminary data.</text>
</comment>
<dbReference type="AlphaFoldDB" id="A0A2N5XX41"/>
<keyword evidence="3" id="KW-1185">Reference proteome</keyword>